<dbReference type="PANTHER" id="PTHR30055:SF238">
    <property type="entry name" value="MYCOFACTOCIN BIOSYNTHESIS TRANSCRIPTIONAL REGULATOR MFTR-RELATED"/>
    <property type="match status" value="1"/>
</dbReference>
<feature type="DNA-binding region" description="H-T-H motif" evidence="4">
    <location>
        <begin position="53"/>
        <end position="72"/>
    </location>
</feature>
<gene>
    <name evidence="7" type="ORF">D7D52_32515</name>
</gene>
<dbReference type="GO" id="GO:0000976">
    <property type="term" value="F:transcription cis-regulatory region binding"/>
    <property type="evidence" value="ECO:0007669"/>
    <property type="project" value="TreeGrafter"/>
</dbReference>
<dbReference type="GO" id="GO:0003700">
    <property type="term" value="F:DNA-binding transcription factor activity"/>
    <property type="evidence" value="ECO:0007669"/>
    <property type="project" value="TreeGrafter"/>
</dbReference>
<dbReference type="InterPro" id="IPR009057">
    <property type="entry name" value="Homeodomain-like_sf"/>
</dbReference>
<keyword evidence="1" id="KW-0805">Transcription regulation</keyword>
<evidence type="ECO:0000259" key="6">
    <source>
        <dbReference type="PROSITE" id="PS50977"/>
    </source>
</evidence>
<keyword evidence="8" id="KW-1185">Reference proteome</keyword>
<dbReference type="PROSITE" id="PS50977">
    <property type="entry name" value="HTH_TETR_2"/>
    <property type="match status" value="1"/>
</dbReference>
<accession>A0A386ZJZ2</accession>
<dbReference type="KEGG" id="nyu:D7D52_32515"/>
<evidence type="ECO:0000256" key="3">
    <source>
        <dbReference type="ARBA" id="ARBA00023163"/>
    </source>
</evidence>
<evidence type="ECO:0000313" key="8">
    <source>
        <dbReference type="Proteomes" id="UP000267164"/>
    </source>
</evidence>
<dbReference type="Proteomes" id="UP000267164">
    <property type="component" value="Chromosome"/>
</dbReference>
<sequence>MVNACDCRGEAGSNNDRMDAPATDRTGGSTRERLMRSALKLFADKGFAGTTVGDIEGDAGLAARGGGFYRHFPSKEGVLAAAVDNHIRETEQGQAAVLGLLPLGDLRSELTLVCRWLLGAIEQQRDLFRVVERDGDRFPELRDRCRVHLIDAAHLAAVEFTTRWAAETSHPSRDPQASAAIMIGAVFNYCHCRWTYGQSPLGVDEDRFIGSWVDYCYDLMTGSAGSA</sequence>
<dbReference type="Gene3D" id="1.10.357.10">
    <property type="entry name" value="Tetracycline Repressor, domain 2"/>
    <property type="match status" value="1"/>
</dbReference>
<feature type="region of interest" description="Disordered" evidence="5">
    <location>
        <begin position="1"/>
        <end position="30"/>
    </location>
</feature>
<dbReference type="InterPro" id="IPR001647">
    <property type="entry name" value="HTH_TetR"/>
</dbReference>
<dbReference type="OrthoDB" id="3627020at2"/>
<evidence type="ECO:0000313" key="7">
    <source>
        <dbReference type="EMBL" id="AYF77756.1"/>
    </source>
</evidence>
<keyword evidence="3" id="KW-0804">Transcription</keyword>
<evidence type="ECO:0000256" key="5">
    <source>
        <dbReference type="SAM" id="MobiDB-lite"/>
    </source>
</evidence>
<proteinExistence type="predicted"/>
<dbReference type="InterPro" id="IPR050109">
    <property type="entry name" value="HTH-type_TetR-like_transc_reg"/>
</dbReference>
<name>A0A386ZJZ2_9NOCA</name>
<feature type="domain" description="HTH tetR-type" evidence="6">
    <location>
        <begin position="28"/>
        <end position="90"/>
    </location>
</feature>
<evidence type="ECO:0000256" key="2">
    <source>
        <dbReference type="ARBA" id="ARBA00023125"/>
    </source>
</evidence>
<evidence type="ECO:0000256" key="4">
    <source>
        <dbReference type="PROSITE-ProRule" id="PRU00335"/>
    </source>
</evidence>
<keyword evidence="2 4" id="KW-0238">DNA-binding</keyword>
<dbReference type="AlphaFoldDB" id="A0A386ZJZ2"/>
<evidence type="ECO:0000256" key="1">
    <source>
        <dbReference type="ARBA" id="ARBA00023015"/>
    </source>
</evidence>
<dbReference type="EMBL" id="CP032568">
    <property type="protein sequence ID" value="AYF77756.1"/>
    <property type="molecule type" value="Genomic_DNA"/>
</dbReference>
<reference evidence="7 8" key="1">
    <citation type="submission" date="2018-09" db="EMBL/GenBank/DDBJ databases">
        <title>Nocardia yunnanensis sp. nov., an actinomycete isolated from a soil sample.</title>
        <authorList>
            <person name="Zhang J."/>
        </authorList>
    </citation>
    <scope>NUCLEOTIDE SEQUENCE [LARGE SCALE GENOMIC DNA]</scope>
    <source>
        <strain evidence="7 8">CFHS0054</strain>
    </source>
</reference>
<dbReference type="Pfam" id="PF00440">
    <property type="entry name" value="TetR_N"/>
    <property type="match status" value="1"/>
</dbReference>
<dbReference type="SUPFAM" id="SSF46689">
    <property type="entry name" value="Homeodomain-like"/>
    <property type="match status" value="1"/>
</dbReference>
<protein>
    <submittedName>
        <fullName evidence="7">TetR/AcrR family transcriptional regulator</fullName>
    </submittedName>
</protein>
<organism evidence="7 8">
    <name type="scientific">Nocardia yunnanensis</name>
    <dbReference type="NCBI Taxonomy" id="2382165"/>
    <lineage>
        <taxon>Bacteria</taxon>
        <taxon>Bacillati</taxon>
        <taxon>Actinomycetota</taxon>
        <taxon>Actinomycetes</taxon>
        <taxon>Mycobacteriales</taxon>
        <taxon>Nocardiaceae</taxon>
        <taxon>Nocardia</taxon>
    </lineage>
</organism>
<dbReference type="PANTHER" id="PTHR30055">
    <property type="entry name" value="HTH-TYPE TRANSCRIPTIONAL REGULATOR RUTR"/>
    <property type="match status" value="1"/>
</dbReference>